<keyword evidence="2" id="KW-0812">Transmembrane</keyword>
<evidence type="ECO:0000256" key="2">
    <source>
        <dbReference type="SAM" id="Phobius"/>
    </source>
</evidence>
<feature type="transmembrane region" description="Helical" evidence="2">
    <location>
        <begin position="84"/>
        <end position="110"/>
    </location>
</feature>
<organism evidence="3 4">
    <name type="scientific">Pristionchus entomophagus</name>
    <dbReference type="NCBI Taxonomy" id="358040"/>
    <lineage>
        <taxon>Eukaryota</taxon>
        <taxon>Metazoa</taxon>
        <taxon>Ecdysozoa</taxon>
        <taxon>Nematoda</taxon>
        <taxon>Chromadorea</taxon>
        <taxon>Rhabditida</taxon>
        <taxon>Rhabditina</taxon>
        <taxon>Diplogasteromorpha</taxon>
        <taxon>Diplogasteroidea</taxon>
        <taxon>Neodiplogasteridae</taxon>
        <taxon>Pristionchus</taxon>
    </lineage>
</organism>
<keyword evidence="2" id="KW-0472">Membrane</keyword>
<dbReference type="AlphaFoldDB" id="A0AAV5U5W5"/>
<reference evidence="3" key="1">
    <citation type="submission" date="2023-10" db="EMBL/GenBank/DDBJ databases">
        <title>Genome assembly of Pristionchus species.</title>
        <authorList>
            <person name="Yoshida K."/>
            <person name="Sommer R.J."/>
        </authorList>
    </citation>
    <scope>NUCLEOTIDE SEQUENCE</scope>
    <source>
        <strain evidence="3">RS0144</strain>
    </source>
</reference>
<dbReference type="EMBL" id="BTSX01000005">
    <property type="protein sequence ID" value="GMT01799.1"/>
    <property type="molecule type" value="Genomic_DNA"/>
</dbReference>
<keyword evidence="4" id="KW-1185">Reference proteome</keyword>
<gene>
    <name evidence="3" type="ORF">PENTCL1PPCAC_23973</name>
</gene>
<name>A0AAV5U5W5_9BILA</name>
<keyword evidence="2" id="KW-1133">Transmembrane helix</keyword>
<evidence type="ECO:0000313" key="4">
    <source>
        <dbReference type="Proteomes" id="UP001432027"/>
    </source>
</evidence>
<dbReference type="Proteomes" id="UP001432027">
    <property type="component" value="Unassembled WGS sequence"/>
</dbReference>
<evidence type="ECO:0000256" key="1">
    <source>
        <dbReference type="SAM" id="MobiDB-lite"/>
    </source>
</evidence>
<feature type="region of interest" description="Disordered" evidence="1">
    <location>
        <begin position="1"/>
        <end position="38"/>
    </location>
</feature>
<comment type="caution">
    <text evidence="3">The sequence shown here is derived from an EMBL/GenBank/DDBJ whole genome shotgun (WGS) entry which is preliminary data.</text>
</comment>
<feature type="non-terminal residue" evidence="3">
    <location>
        <position position="1"/>
    </location>
</feature>
<protein>
    <submittedName>
        <fullName evidence="3">Uncharacterized protein</fullName>
    </submittedName>
</protein>
<feature type="compositionally biased region" description="Polar residues" evidence="1">
    <location>
        <begin position="20"/>
        <end position="33"/>
    </location>
</feature>
<sequence>SAMEPPPAYEEKPEDRAGTSRPSVSITMPSSTQPAPPQYNEALSALTTAPIGTGPPVFPIYLEQPTHDQRRDEDYRGMRSIWKLMVVLGGSLAILIVISIIAVWLSIAMIR</sequence>
<accession>A0AAV5U5W5</accession>
<proteinExistence type="predicted"/>
<evidence type="ECO:0000313" key="3">
    <source>
        <dbReference type="EMBL" id="GMT01799.1"/>
    </source>
</evidence>
<feature type="compositionally biased region" description="Basic and acidic residues" evidence="1">
    <location>
        <begin position="9"/>
        <end position="18"/>
    </location>
</feature>